<reference evidence="3" key="1">
    <citation type="journal article" date="2019" name="Int. J. Syst. Evol. Microbiol.">
        <title>The Global Catalogue of Microorganisms (GCM) 10K type strain sequencing project: providing services to taxonomists for standard genome sequencing and annotation.</title>
        <authorList>
            <consortium name="The Broad Institute Genomics Platform"/>
            <consortium name="The Broad Institute Genome Sequencing Center for Infectious Disease"/>
            <person name="Wu L."/>
            <person name="Ma J."/>
        </authorList>
    </citation>
    <scope>NUCLEOTIDE SEQUENCE [LARGE SCALE GENOMIC DNA]</scope>
    <source>
        <strain evidence="3">CCUG 60525</strain>
    </source>
</reference>
<dbReference type="RefSeq" id="WP_379559114.1">
    <property type="nucleotide sequence ID" value="NZ_JBHTJS010000051.1"/>
</dbReference>
<dbReference type="Pfam" id="PF11201">
    <property type="entry name" value="DUF2982"/>
    <property type="match status" value="1"/>
</dbReference>
<comment type="caution">
    <text evidence="2">The sequence shown here is derived from an EMBL/GenBank/DDBJ whole genome shotgun (WGS) entry which is preliminary data.</text>
</comment>
<evidence type="ECO:0000313" key="2">
    <source>
        <dbReference type="EMBL" id="MFD1009125.1"/>
    </source>
</evidence>
<feature type="transmembrane region" description="Helical" evidence="1">
    <location>
        <begin position="42"/>
        <end position="60"/>
    </location>
</feature>
<dbReference type="EMBL" id="JBHTJS010000051">
    <property type="protein sequence ID" value="MFD1009125.1"/>
    <property type="molecule type" value="Genomic_DNA"/>
</dbReference>
<dbReference type="Proteomes" id="UP001597048">
    <property type="component" value="Unassembled WGS sequence"/>
</dbReference>
<feature type="transmembrane region" description="Helical" evidence="1">
    <location>
        <begin position="16"/>
        <end position="36"/>
    </location>
</feature>
<dbReference type="InterPro" id="IPR021367">
    <property type="entry name" value="DUF2982"/>
</dbReference>
<organism evidence="2 3">
    <name type="scientific">Oceanisphaera ostreae</name>
    <dbReference type="NCBI Taxonomy" id="914151"/>
    <lineage>
        <taxon>Bacteria</taxon>
        <taxon>Pseudomonadati</taxon>
        <taxon>Pseudomonadota</taxon>
        <taxon>Gammaproteobacteria</taxon>
        <taxon>Aeromonadales</taxon>
        <taxon>Aeromonadaceae</taxon>
        <taxon>Oceanisphaera</taxon>
    </lineage>
</organism>
<protein>
    <submittedName>
        <fullName evidence="2">DUF2982 domain-containing protein</fullName>
    </submittedName>
</protein>
<name>A0ABW3KIT2_9GAMM</name>
<proteinExistence type="predicted"/>
<sequence>MQEAQHIEPISRHNGLALVLAGLVLMPLVLILGYWLDGRAQLVIVFLFLACMIMSVLGALKLREPRYSFSLSREHLHFHHKIGGWSLHWTNIIRIDQARLQSGLELAELPYIGIKIRDYDEFLPLMSPRLAVHLLTEQRPLLAMALRHGAISRHELQEWLVEDDRYRSAGGQDYQGLTAMLGHRMSHLRDLYGYDLLIHESSLDREASEFVTLLRSYLNA</sequence>
<keyword evidence="1" id="KW-0812">Transmembrane</keyword>
<keyword evidence="1" id="KW-0472">Membrane</keyword>
<keyword evidence="3" id="KW-1185">Reference proteome</keyword>
<gene>
    <name evidence="2" type="ORF">ACFQ1C_13315</name>
</gene>
<accession>A0ABW3KIT2</accession>
<evidence type="ECO:0000313" key="3">
    <source>
        <dbReference type="Proteomes" id="UP001597048"/>
    </source>
</evidence>
<evidence type="ECO:0000256" key="1">
    <source>
        <dbReference type="SAM" id="Phobius"/>
    </source>
</evidence>
<keyword evidence="1" id="KW-1133">Transmembrane helix</keyword>